<proteinExistence type="predicted"/>
<evidence type="ECO:0000313" key="2">
    <source>
        <dbReference type="Proteomes" id="UP000281406"/>
    </source>
</evidence>
<dbReference type="Proteomes" id="UP000281406">
    <property type="component" value="Unassembled WGS sequence"/>
</dbReference>
<sequence>MHILASIHINTVDLAKNVFTCEQLGREGGQNDREQAVIRLMHFIICRERQEYTKPVVSHRAVFVRRLTTFSQCVPHRRLKLVLVAFFSADSTSASELDHLIILIGCSATATCWFRKAFHLMQAQN</sequence>
<keyword evidence="2" id="KW-1185">Reference proteome</keyword>
<evidence type="ECO:0000313" key="1">
    <source>
        <dbReference type="EMBL" id="ROL55052.1"/>
    </source>
</evidence>
<name>A0A3N0Z9Q5_ANAGA</name>
<dbReference type="OrthoDB" id="8048523at2759"/>
<gene>
    <name evidence="1" type="ORF">DPX16_21113</name>
</gene>
<dbReference type="AlphaFoldDB" id="A0A3N0Z9Q5"/>
<dbReference type="EMBL" id="RJVU01003192">
    <property type="protein sequence ID" value="ROL55052.1"/>
    <property type="molecule type" value="Genomic_DNA"/>
</dbReference>
<protein>
    <submittedName>
        <fullName evidence="1">Uncharacterized protein</fullName>
    </submittedName>
</protein>
<organism evidence="1 2">
    <name type="scientific">Anabarilius grahami</name>
    <name type="common">Kanglang fish</name>
    <name type="synonym">Barilius grahami</name>
    <dbReference type="NCBI Taxonomy" id="495550"/>
    <lineage>
        <taxon>Eukaryota</taxon>
        <taxon>Metazoa</taxon>
        <taxon>Chordata</taxon>
        <taxon>Craniata</taxon>
        <taxon>Vertebrata</taxon>
        <taxon>Euteleostomi</taxon>
        <taxon>Actinopterygii</taxon>
        <taxon>Neopterygii</taxon>
        <taxon>Teleostei</taxon>
        <taxon>Ostariophysi</taxon>
        <taxon>Cypriniformes</taxon>
        <taxon>Xenocyprididae</taxon>
        <taxon>Xenocypridinae</taxon>
        <taxon>Xenocypridinae incertae sedis</taxon>
        <taxon>Anabarilius</taxon>
    </lineage>
</organism>
<reference evidence="1 2" key="1">
    <citation type="submission" date="2018-10" db="EMBL/GenBank/DDBJ databases">
        <title>Genome assembly for a Yunnan-Guizhou Plateau 3E fish, Anabarilius grahami (Regan), and its evolutionary and genetic applications.</title>
        <authorList>
            <person name="Jiang W."/>
        </authorList>
    </citation>
    <scope>NUCLEOTIDE SEQUENCE [LARGE SCALE GENOMIC DNA]</scope>
    <source>
        <strain evidence="1">AG-KIZ</strain>
        <tissue evidence="1">Muscle</tissue>
    </source>
</reference>
<comment type="caution">
    <text evidence="1">The sequence shown here is derived from an EMBL/GenBank/DDBJ whole genome shotgun (WGS) entry which is preliminary data.</text>
</comment>
<accession>A0A3N0Z9Q5</accession>